<feature type="region of interest" description="Disordered" evidence="1">
    <location>
        <begin position="192"/>
        <end position="220"/>
    </location>
</feature>
<sequence>MCESMTRMISTFQTCHRDTADDLLLEKEEYRDEGSHRHRRAGHDVVPVRACLAREIRKTHRQREHPRLRSRDEGPEKSVPVAYEIENRQRRERRRYEGQHDGEEDHELAPPVHPRRVDEIVGNGLHELPHEKHAEGADHTREHYTPVGIDPLEGSRHRIPRDDEHFRGNHQRADNQHENDVLSRKAVLRKRVTEQRIEKEHRDRRADGDDGRIQEPPRKFGTLGKEDIAVIVERRRIGKELELEYLRRVLQAG</sequence>
<comment type="caution">
    <text evidence="2">The sequence shown here is derived from an EMBL/GenBank/DDBJ whole genome shotgun (WGS) entry which is preliminary data.</text>
</comment>
<evidence type="ECO:0000313" key="2">
    <source>
        <dbReference type="EMBL" id="MPL85673.1"/>
    </source>
</evidence>
<proteinExistence type="predicted"/>
<accession>A0A644V4B8</accession>
<organism evidence="2">
    <name type="scientific">bioreactor metagenome</name>
    <dbReference type="NCBI Taxonomy" id="1076179"/>
    <lineage>
        <taxon>unclassified sequences</taxon>
        <taxon>metagenomes</taxon>
        <taxon>ecological metagenomes</taxon>
    </lineage>
</organism>
<feature type="region of interest" description="Disordered" evidence="1">
    <location>
        <begin position="56"/>
        <end position="114"/>
    </location>
</feature>
<feature type="compositionally biased region" description="Basic and acidic residues" evidence="1">
    <location>
        <begin position="65"/>
        <end position="76"/>
    </location>
</feature>
<name>A0A644V4B8_9ZZZZ</name>
<dbReference type="EMBL" id="VSSQ01000209">
    <property type="protein sequence ID" value="MPL85673.1"/>
    <property type="molecule type" value="Genomic_DNA"/>
</dbReference>
<dbReference type="AlphaFoldDB" id="A0A644V4B8"/>
<protein>
    <submittedName>
        <fullName evidence="2">Uncharacterized protein</fullName>
    </submittedName>
</protein>
<reference evidence="2" key="1">
    <citation type="submission" date="2019-08" db="EMBL/GenBank/DDBJ databases">
        <authorList>
            <person name="Kucharzyk K."/>
            <person name="Murdoch R.W."/>
            <person name="Higgins S."/>
            <person name="Loffler F."/>
        </authorList>
    </citation>
    <scope>NUCLEOTIDE SEQUENCE</scope>
</reference>
<gene>
    <name evidence="2" type="ORF">SDC9_31646</name>
</gene>
<evidence type="ECO:0000256" key="1">
    <source>
        <dbReference type="SAM" id="MobiDB-lite"/>
    </source>
</evidence>
<feature type="compositionally biased region" description="Basic and acidic residues" evidence="1">
    <location>
        <begin position="85"/>
        <end position="103"/>
    </location>
</feature>